<feature type="transmembrane region" description="Helical" evidence="5">
    <location>
        <begin position="171"/>
        <end position="190"/>
    </location>
</feature>
<gene>
    <name evidence="7" type="ORF">PHAECO_LOCUS11884</name>
</gene>
<feature type="transmembrane region" description="Helical" evidence="5">
    <location>
        <begin position="415"/>
        <end position="441"/>
    </location>
</feature>
<evidence type="ECO:0000313" key="8">
    <source>
        <dbReference type="Proteomes" id="UP001153737"/>
    </source>
</evidence>
<sequence length="487" mass="53968">MELQMTNSNFDVEGNKQPWYGSNTSCVSEKSRDESVMFQSRDPIIKQNDLKSKKISAHDAETKGIHGHGIPVEHPTSYLETLMHVFKGNVGSGIFAMGDAMKNAGIILGPIVVVLLGVICVHCQHILLQTARTLCERHQIKMTPDFAETVELCFEKGPPRIQRTSKVMRKIVNVFLCITQLGFCCVYFVFISENIKQVLDYYGYNIGVHILMIIIFIPILLPCLVRNLKYLAPFSTLANVLMISGIVIVLYYSSQDLPSLDQRRYIADIDRIPLFFGTAVFAFEGIGLVLPLQNEMKEPDNFVKPLGVLNVGMTIVTCLYVSVGFLSYLRFGEEIKGSVTLNLPKEEVLYQSVKIVISLGILLTYALQLYIVVGIMWPSVQKIVGGKKYPVLSELAFRTSLVILTFVLAEAIPFLNLFISLVGAVSSTAIALIIPPILELITRFTNEELTPSVIVKDVFIILLGVLGTVTGGFESIKSIVNAFGKTS</sequence>
<feature type="transmembrane region" description="Helical" evidence="5">
    <location>
        <begin position="453"/>
        <end position="473"/>
    </location>
</feature>
<feature type="transmembrane region" description="Helical" evidence="5">
    <location>
        <begin position="389"/>
        <end position="409"/>
    </location>
</feature>
<keyword evidence="3 5" id="KW-1133">Transmembrane helix</keyword>
<dbReference type="GO" id="GO:0015179">
    <property type="term" value="F:L-amino acid transmembrane transporter activity"/>
    <property type="evidence" value="ECO:0007669"/>
    <property type="project" value="TreeGrafter"/>
</dbReference>
<feature type="transmembrane region" description="Helical" evidence="5">
    <location>
        <begin position="306"/>
        <end position="329"/>
    </location>
</feature>
<dbReference type="Pfam" id="PF01490">
    <property type="entry name" value="Aa_trans"/>
    <property type="match status" value="1"/>
</dbReference>
<reference evidence="7" key="2">
    <citation type="submission" date="2022-10" db="EMBL/GenBank/DDBJ databases">
        <authorList>
            <consortium name="ENA_rothamsted_submissions"/>
            <consortium name="culmorum"/>
            <person name="King R."/>
        </authorList>
    </citation>
    <scope>NUCLEOTIDE SEQUENCE</scope>
</reference>
<keyword evidence="4 5" id="KW-0472">Membrane</keyword>
<evidence type="ECO:0000256" key="3">
    <source>
        <dbReference type="ARBA" id="ARBA00022989"/>
    </source>
</evidence>
<evidence type="ECO:0000313" key="7">
    <source>
        <dbReference type="EMBL" id="CAH1179376.1"/>
    </source>
</evidence>
<dbReference type="PANTHER" id="PTHR22950">
    <property type="entry name" value="AMINO ACID TRANSPORTER"/>
    <property type="match status" value="1"/>
</dbReference>
<comment type="subcellular location">
    <subcellularLocation>
        <location evidence="1">Membrane</location>
        <topology evidence="1">Multi-pass membrane protein</topology>
    </subcellularLocation>
</comment>
<evidence type="ECO:0000256" key="2">
    <source>
        <dbReference type="ARBA" id="ARBA00022692"/>
    </source>
</evidence>
<evidence type="ECO:0000256" key="5">
    <source>
        <dbReference type="SAM" id="Phobius"/>
    </source>
</evidence>
<dbReference type="PANTHER" id="PTHR22950:SF349">
    <property type="entry name" value="AMINO ACID TRANSPORTER TRANSMEMBRANE DOMAIN-CONTAINING PROTEIN"/>
    <property type="match status" value="1"/>
</dbReference>
<dbReference type="EMBL" id="OU896714">
    <property type="protein sequence ID" value="CAH1179376.1"/>
    <property type="molecule type" value="Genomic_DNA"/>
</dbReference>
<feature type="transmembrane region" description="Helical" evidence="5">
    <location>
        <begin position="272"/>
        <end position="294"/>
    </location>
</feature>
<accession>A0A9P0DX76</accession>
<feature type="transmembrane region" description="Helical" evidence="5">
    <location>
        <begin position="106"/>
        <end position="128"/>
    </location>
</feature>
<keyword evidence="8" id="KW-1185">Reference proteome</keyword>
<dbReference type="Proteomes" id="UP001153737">
    <property type="component" value="Chromosome 8"/>
</dbReference>
<proteinExistence type="predicted"/>
<reference evidence="7" key="1">
    <citation type="submission" date="2022-01" db="EMBL/GenBank/DDBJ databases">
        <authorList>
            <person name="King R."/>
        </authorList>
    </citation>
    <scope>NUCLEOTIDE SEQUENCE</scope>
</reference>
<dbReference type="OrthoDB" id="1684102at2759"/>
<dbReference type="InterPro" id="IPR013057">
    <property type="entry name" value="AA_transpt_TM"/>
</dbReference>
<dbReference type="AlphaFoldDB" id="A0A9P0DX76"/>
<name>A0A9P0DX76_PHACE</name>
<evidence type="ECO:0000256" key="1">
    <source>
        <dbReference type="ARBA" id="ARBA00004141"/>
    </source>
</evidence>
<feature type="domain" description="Amino acid transporter transmembrane" evidence="6">
    <location>
        <begin position="74"/>
        <end position="472"/>
    </location>
</feature>
<feature type="transmembrane region" description="Helical" evidence="5">
    <location>
        <begin position="349"/>
        <end position="377"/>
    </location>
</feature>
<dbReference type="GO" id="GO:0005774">
    <property type="term" value="C:vacuolar membrane"/>
    <property type="evidence" value="ECO:0007669"/>
    <property type="project" value="TreeGrafter"/>
</dbReference>
<feature type="transmembrane region" description="Helical" evidence="5">
    <location>
        <begin position="231"/>
        <end position="252"/>
    </location>
</feature>
<evidence type="ECO:0000259" key="6">
    <source>
        <dbReference type="Pfam" id="PF01490"/>
    </source>
</evidence>
<organism evidence="7 8">
    <name type="scientific">Phaedon cochleariae</name>
    <name type="common">Mustard beetle</name>
    <dbReference type="NCBI Taxonomy" id="80249"/>
    <lineage>
        <taxon>Eukaryota</taxon>
        <taxon>Metazoa</taxon>
        <taxon>Ecdysozoa</taxon>
        <taxon>Arthropoda</taxon>
        <taxon>Hexapoda</taxon>
        <taxon>Insecta</taxon>
        <taxon>Pterygota</taxon>
        <taxon>Neoptera</taxon>
        <taxon>Endopterygota</taxon>
        <taxon>Coleoptera</taxon>
        <taxon>Polyphaga</taxon>
        <taxon>Cucujiformia</taxon>
        <taxon>Chrysomeloidea</taxon>
        <taxon>Chrysomelidae</taxon>
        <taxon>Chrysomelinae</taxon>
        <taxon>Chrysomelini</taxon>
        <taxon>Phaedon</taxon>
    </lineage>
</organism>
<keyword evidence="2 5" id="KW-0812">Transmembrane</keyword>
<protein>
    <recommendedName>
        <fullName evidence="6">Amino acid transporter transmembrane domain-containing protein</fullName>
    </recommendedName>
</protein>
<feature type="transmembrane region" description="Helical" evidence="5">
    <location>
        <begin position="202"/>
        <end position="224"/>
    </location>
</feature>
<evidence type="ECO:0000256" key="4">
    <source>
        <dbReference type="ARBA" id="ARBA00023136"/>
    </source>
</evidence>